<evidence type="ECO:0000256" key="1">
    <source>
        <dbReference type="ARBA" id="ARBA00010646"/>
    </source>
</evidence>
<dbReference type="GO" id="GO:0009253">
    <property type="term" value="P:peptidoglycan catabolic process"/>
    <property type="evidence" value="ECO:0007669"/>
    <property type="project" value="InterPro"/>
</dbReference>
<dbReference type="Proteomes" id="UP000012313">
    <property type="component" value="Unassembled WGS sequence"/>
</dbReference>
<evidence type="ECO:0000313" key="4">
    <source>
        <dbReference type="EMBL" id="EMY76634.1"/>
    </source>
</evidence>
<sequence>MKRKILFILTSIVFLLLGFGLYRALDSGKIWFVTPSRETYPVRGIDVSNHQGKINWALVPKSEVFFVYIKATEGGEFQDKSFAFNWKEAKRRGFLVGAYHFFTLCKSGKEQAENFIRTVPANSNSLPPVIDLEFVGNCKERPPIENVSGEIRDFLNRVDLVYGKKTILYLTYEFIDRYVGTDFQDHPIWIRDIFKHPNTFSDQRWILWQYHNRGHIPGISGPVDLNVLNGSPEILTLEK</sequence>
<dbReference type="GO" id="GO:0016052">
    <property type="term" value="P:carbohydrate catabolic process"/>
    <property type="evidence" value="ECO:0007669"/>
    <property type="project" value="TreeGrafter"/>
</dbReference>
<proteinExistence type="inferred from homology"/>
<dbReference type="Pfam" id="PF01183">
    <property type="entry name" value="Glyco_hydro_25"/>
    <property type="match status" value="1"/>
</dbReference>
<accession>N1WHM9</accession>
<dbReference type="SUPFAM" id="SSF51445">
    <property type="entry name" value="(Trans)glycosidases"/>
    <property type="match status" value="1"/>
</dbReference>
<dbReference type="RefSeq" id="WP_003006954.1">
    <property type="nucleotide sequence ID" value="NZ_AOHC02000042.1"/>
</dbReference>
<comment type="similarity">
    <text evidence="1">Belongs to the glycosyl hydrolase 25 family.</text>
</comment>
<dbReference type="GO" id="GO:0003796">
    <property type="term" value="F:lysozyme activity"/>
    <property type="evidence" value="ECO:0007669"/>
    <property type="project" value="InterPro"/>
</dbReference>
<dbReference type="PROSITE" id="PS51904">
    <property type="entry name" value="GLYCOSYL_HYDROL_F25_2"/>
    <property type="match status" value="1"/>
</dbReference>
<reference evidence="4" key="1">
    <citation type="submission" date="2013-03" db="EMBL/GenBank/DDBJ databases">
        <authorList>
            <person name="Harkins D.M."/>
            <person name="Durkin A.S."/>
            <person name="Brinkac L.M."/>
            <person name="Haft D.H."/>
            <person name="Selengut J.D."/>
            <person name="Sanka R."/>
            <person name="DePew J."/>
            <person name="Purushe J."/>
            <person name="Hartskeerl R.A."/>
            <person name="Ahmed A."/>
            <person name="van der Linden H."/>
            <person name="Goris M.G.A."/>
            <person name="Vinetz J.M."/>
            <person name="Sutton G.G."/>
            <person name="Nierman W.C."/>
            <person name="Fouts D.E."/>
        </authorList>
    </citation>
    <scope>NUCLEOTIDE SEQUENCE [LARGE SCALE GENOMIC DNA]</scope>
    <source>
        <strain evidence="4">ICFT</strain>
    </source>
</reference>
<dbReference type="STRING" id="1218598.LEP1GSC060_0317"/>
<keyword evidence="2 4" id="KW-0378">Hydrolase</keyword>
<evidence type="ECO:0000313" key="5">
    <source>
        <dbReference type="Proteomes" id="UP000012313"/>
    </source>
</evidence>
<evidence type="ECO:0000256" key="2">
    <source>
        <dbReference type="ARBA" id="ARBA00022801"/>
    </source>
</evidence>
<dbReference type="GO" id="GO:0016998">
    <property type="term" value="P:cell wall macromolecule catabolic process"/>
    <property type="evidence" value="ECO:0007669"/>
    <property type="project" value="InterPro"/>
</dbReference>
<gene>
    <name evidence="4" type="ORF">LEP1GSC060_0317</name>
</gene>
<dbReference type="PANTHER" id="PTHR34135">
    <property type="entry name" value="LYSOZYME"/>
    <property type="match status" value="1"/>
</dbReference>
<protein>
    <submittedName>
        <fullName evidence="4">Glycosyl hydrolase family 25</fullName>
    </submittedName>
</protein>
<dbReference type="InterPro" id="IPR018077">
    <property type="entry name" value="Glyco_hydro_fam25_subgr"/>
</dbReference>
<organism evidence="4 5">
    <name type="scientific">Leptospira weilii serovar Ranarum str. ICFT</name>
    <dbReference type="NCBI Taxonomy" id="1218598"/>
    <lineage>
        <taxon>Bacteria</taxon>
        <taxon>Pseudomonadati</taxon>
        <taxon>Spirochaetota</taxon>
        <taxon>Spirochaetia</taxon>
        <taxon>Leptospirales</taxon>
        <taxon>Leptospiraceae</taxon>
        <taxon>Leptospira</taxon>
    </lineage>
</organism>
<keyword evidence="3" id="KW-0326">Glycosidase</keyword>
<dbReference type="EMBL" id="AOHC02000042">
    <property type="protein sequence ID" value="EMY76634.1"/>
    <property type="molecule type" value="Genomic_DNA"/>
</dbReference>
<dbReference type="CDD" id="cd06413">
    <property type="entry name" value="GH25_muramidase_1"/>
    <property type="match status" value="1"/>
</dbReference>
<keyword evidence="5" id="KW-1185">Reference proteome</keyword>
<name>N1WHM9_9LEPT</name>
<dbReference type="OrthoDB" id="9765879at2"/>
<comment type="caution">
    <text evidence="4">The sequence shown here is derived from an EMBL/GenBank/DDBJ whole genome shotgun (WGS) entry which is preliminary data.</text>
</comment>
<dbReference type="AlphaFoldDB" id="N1WHM9"/>
<dbReference type="Gene3D" id="3.20.20.80">
    <property type="entry name" value="Glycosidases"/>
    <property type="match status" value="1"/>
</dbReference>
<dbReference type="InterPro" id="IPR017853">
    <property type="entry name" value="GH"/>
</dbReference>
<evidence type="ECO:0000256" key="3">
    <source>
        <dbReference type="ARBA" id="ARBA00023295"/>
    </source>
</evidence>
<dbReference type="InterPro" id="IPR002053">
    <property type="entry name" value="Glyco_hydro_25"/>
</dbReference>
<dbReference type="SMART" id="SM00641">
    <property type="entry name" value="Glyco_25"/>
    <property type="match status" value="1"/>
</dbReference>
<dbReference type="PANTHER" id="PTHR34135:SF2">
    <property type="entry name" value="LYSOZYME"/>
    <property type="match status" value="1"/>
</dbReference>